<evidence type="ECO:0000313" key="3">
    <source>
        <dbReference type="Proteomes" id="UP001439008"/>
    </source>
</evidence>
<feature type="non-terminal residue" evidence="2">
    <location>
        <position position="178"/>
    </location>
</feature>
<proteinExistence type="predicted"/>
<dbReference type="Pfam" id="PF00106">
    <property type="entry name" value="adh_short"/>
    <property type="match status" value="1"/>
</dbReference>
<dbReference type="Gene3D" id="3.40.50.720">
    <property type="entry name" value="NAD(P)-binding Rossmann-like Domain"/>
    <property type="match status" value="1"/>
</dbReference>
<dbReference type="InterPro" id="IPR002347">
    <property type="entry name" value="SDR_fam"/>
</dbReference>
<name>A0ABV2AT04_9EUKA</name>
<evidence type="ECO:0000313" key="2">
    <source>
        <dbReference type="EMBL" id="MES1922803.1"/>
    </source>
</evidence>
<dbReference type="PANTHER" id="PTHR43550">
    <property type="entry name" value="3-KETODIHYDROSPHINGOSINE REDUCTASE"/>
    <property type="match status" value="1"/>
</dbReference>
<feature type="transmembrane region" description="Helical" evidence="1">
    <location>
        <begin position="154"/>
        <end position="177"/>
    </location>
</feature>
<dbReference type="InterPro" id="IPR036291">
    <property type="entry name" value="NAD(P)-bd_dom_sf"/>
</dbReference>
<dbReference type="EMBL" id="JBDODL010003772">
    <property type="protein sequence ID" value="MES1922803.1"/>
    <property type="molecule type" value="Genomic_DNA"/>
</dbReference>
<evidence type="ECO:0000256" key="1">
    <source>
        <dbReference type="SAM" id="Phobius"/>
    </source>
</evidence>
<keyword evidence="1" id="KW-1133">Transmembrane helix</keyword>
<dbReference type="Proteomes" id="UP001439008">
    <property type="component" value="Unassembled WGS sequence"/>
</dbReference>
<keyword evidence="3" id="KW-1185">Reference proteome</keyword>
<sequence length="178" mass="20616">MNLNYFGTLNITKSFLPKLLESQRKNHVVFVGSTLSLMALPGYSDYTPSKWALRALCDTLQMEFQSSNISFHIFYPPNMDTPGFTEEQKRKPEITKFIEGSIKVVSAEKAAKECLEKMEKGVYAIKMDFLTSILYRKNSVAFPRRDLGEWLLDLVLVSMSFLVETFIYVYCHFVFAFW</sequence>
<dbReference type="SUPFAM" id="SSF51735">
    <property type="entry name" value="NAD(P)-binding Rossmann-fold domains"/>
    <property type="match status" value="1"/>
</dbReference>
<accession>A0ABV2AT04</accession>
<organism evidence="2 3">
    <name type="scientific">Bonamia ostreae</name>
    <dbReference type="NCBI Taxonomy" id="126728"/>
    <lineage>
        <taxon>Eukaryota</taxon>
        <taxon>Sar</taxon>
        <taxon>Rhizaria</taxon>
        <taxon>Endomyxa</taxon>
        <taxon>Ascetosporea</taxon>
        <taxon>Haplosporida</taxon>
        <taxon>Bonamia</taxon>
    </lineage>
</organism>
<comment type="caution">
    <text evidence="2">The sequence shown here is derived from an EMBL/GenBank/DDBJ whole genome shotgun (WGS) entry which is preliminary data.</text>
</comment>
<keyword evidence="1" id="KW-0812">Transmembrane</keyword>
<dbReference type="PANTHER" id="PTHR43550:SF3">
    <property type="entry name" value="3-KETODIHYDROSPHINGOSINE REDUCTASE"/>
    <property type="match status" value="1"/>
</dbReference>
<gene>
    <name evidence="2" type="primary">TSC10</name>
    <name evidence="2" type="ORF">MHBO_004327</name>
</gene>
<protein>
    <submittedName>
        <fullName evidence="2">3-dehydrosphinganine reductase</fullName>
    </submittedName>
</protein>
<reference evidence="2 3" key="1">
    <citation type="journal article" date="2024" name="BMC Biol.">
        <title>Comparative genomics of Ascetosporea gives new insight into the evolutionary basis for animal parasitism in Rhizaria.</title>
        <authorList>
            <person name="Hiltunen Thoren M."/>
            <person name="Onut-Brannstrom I."/>
            <person name="Alfjorden A."/>
            <person name="Peckova H."/>
            <person name="Swords F."/>
            <person name="Hooper C."/>
            <person name="Holzer A.S."/>
            <person name="Bass D."/>
            <person name="Burki F."/>
        </authorList>
    </citation>
    <scope>NUCLEOTIDE SEQUENCE [LARGE SCALE GENOMIC DNA]</scope>
    <source>
        <strain evidence="2">20-A016</strain>
    </source>
</reference>
<keyword evidence="1" id="KW-0472">Membrane</keyword>